<feature type="chain" id="PRO_5002822635" description="Bacterial surface antigen (D15) domain-containing protein" evidence="3">
    <location>
        <begin position="28"/>
        <end position="913"/>
    </location>
</feature>
<keyword evidence="3" id="KW-0732">Signal</keyword>
<dbReference type="GO" id="GO:0019867">
    <property type="term" value="C:outer membrane"/>
    <property type="evidence" value="ECO:0007669"/>
    <property type="project" value="InterPro"/>
</dbReference>
<evidence type="ECO:0000313" key="5">
    <source>
        <dbReference type="EMBL" id="ACF45976.1"/>
    </source>
</evidence>
<dbReference type="Proteomes" id="UP000002725">
    <property type="component" value="Chromosome"/>
</dbReference>
<proteinExistence type="predicted"/>
<accession>B4S7D9</accession>
<evidence type="ECO:0000313" key="6">
    <source>
        <dbReference type="Proteomes" id="UP000002725"/>
    </source>
</evidence>
<evidence type="ECO:0000256" key="1">
    <source>
        <dbReference type="ARBA" id="ARBA00004370"/>
    </source>
</evidence>
<feature type="domain" description="Bacterial surface antigen (D15)" evidence="4">
    <location>
        <begin position="643"/>
        <end position="913"/>
    </location>
</feature>
<keyword evidence="2" id="KW-0472">Membrane</keyword>
<dbReference type="RefSeq" id="WP_012505513.1">
    <property type="nucleotide sequence ID" value="NC_011059.1"/>
</dbReference>
<sequence length="913" mass="101780">MNPHYKGVIAGLIIAAGSLCSSSHADAQPRKISEASLAGQSQVTIVPGQYYKAGALHRLIFGDHWRSLWTSPMQVDVLDLRSFAGGLKPVETGGGFQTVSLRFMGKDGRQYRFRTVDKDPARGMPEKLHNTLISDIVQDQVSTANPVGGTIIAPFLRSAGILHSESQFVVMPYDREGLGEFYDEFAGLFGTIEEHPDENSGGDSAFGGADKVVSSYGLLDRLDADHDNVVDAQVYLKARLIDLFVGDWDRHSGQWRWAGYKNGEKTLWKPVPKDRDNAFSRQDGLFSWVITQIIPQIEGFGDDYGDVYFLSWSGRSLDRRIFPAVSHEEWQQAALQLQSILTDELIESSVARMPSAMYEKEGARFEHALKSRRDLLVEAAEELYGIYAGEVDIHASDKAEYARVDRHRDGTVEVSLYPYDPQKNVYEQQDRFYHRIFDPSSTEEIRLYMLGGDDIVRIEGTRTQDIDLRVIGGKGGDDLADNVRTSKDAGYNSALNYLYDSGKKTLFTSGPYTLVDRRHVVVPDEPAEKYDLKKRDYGSEVVASVANLKVDYAPEYGVFLGWGVIFEDYGFQRDPYNYNMEFSGGVAAGSGDDLRYKLEYTGDFRSVVDGASLMIEAGTTGLDIINFYGLGNETAMKPGLDEDDYEIRQQVSWFRPTLHFPANSNFQFRTGLEVRYIDLEVESGSELDIMNPYGVDEDFSGSFLVGLRYDSRDCGNDIGLSPRKQMGRLAKQRNTCATNALSGMYLDVEGQWFPEFAGNGSSFGKVSGEWRGYLPLGALPYSRLAVRAGGEKVWGDFPFYEAAYIGGARSIRGYDRERFAGDASLYAGSELRLYLGTFKLFVPIMFGPLAFVETGRVYLDGEDSDRWHTGYGGGMWFGFVEPRYSLSVSVGKGVDSGSLSDDYGIYVTTGFTF</sequence>
<dbReference type="HOGENOM" id="CLU_007496_0_0_10"/>
<evidence type="ECO:0000256" key="3">
    <source>
        <dbReference type="SAM" id="SignalP"/>
    </source>
</evidence>
<dbReference type="InterPro" id="IPR000184">
    <property type="entry name" value="Bac_surfAg_D15"/>
</dbReference>
<feature type="signal peptide" evidence="3">
    <location>
        <begin position="1"/>
        <end position="27"/>
    </location>
</feature>
<dbReference type="Pfam" id="PF01103">
    <property type="entry name" value="Omp85"/>
    <property type="match status" value="1"/>
</dbReference>
<dbReference type="AlphaFoldDB" id="B4S7D9"/>
<dbReference type="Gene3D" id="2.40.160.50">
    <property type="entry name" value="membrane protein fhac: a member of the omp85/tpsb transporter family"/>
    <property type="match status" value="1"/>
</dbReference>
<name>B4S7D9_PROA2</name>
<comment type="subcellular location">
    <subcellularLocation>
        <location evidence="1">Membrane</location>
    </subcellularLocation>
</comment>
<dbReference type="eggNOG" id="COG0729">
    <property type="taxonomic scope" value="Bacteria"/>
</dbReference>
<evidence type="ECO:0000259" key="4">
    <source>
        <dbReference type="Pfam" id="PF01103"/>
    </source>
</evidence>
<protein>
    <recommendedName>
        <fullName evidence="4">Bacterial surface antigen (D15) domain-containing protein</fullName>
    </recommendedName>
</protein>
<dbReference type="KEGG" id="paa:Paes_0933"/>
<dbReference type="STRING" id="290512.Paes_0933"/>
<reference evidence="5" key="1">
    <citation type="submission" date="2008-06" db="EMBL/GenBank/DDBJ databases">
        <title>Complete sequence of chromosome of Prosthecochloris aestuarii DSM 271.</title>
        <authorList>
            <consortium name="US DOE Joint Genome Institute"/>
            <person name="Lucas S."/>
            <person name="Copeland A."/>
            <person name="Lapidus A."/>
            <person name="Glavina del Rio T."/>
            <person name="Dalin E."/>
            <person name="Tice H."/>
            <person name="Bruce D."/>
            <person name="Goodwin L."/>
            <person name="Pitluck S."/>
            <person name="Schmutz J."/>
            <person name="Larimer F."/>
            <person name="Land M."/>
            <person name="Hauser L."/>
            <person name="Kyrpides N."/>
            <person name="Anderson I."/>
            <person name="Liu Z."/>
            <person name="Li T."/>
            <person name="Zhao F."/>
            <person name="Overmann J."/>
            <person name="Bryant D.A."/>
            <person name="Richardson P."/>
        </authorList>
    </citation>
    <scope>NUCLEOTIDE SEQUENCE [LARGE SCALE GENOMIC DNA]</scope>
    <source>
        <strain evidence="5">DSM 271</strain>
    </source>
</reference>
<keyword evidence="6" id="KW-1185">Reference proteome</keyword>
<gene>
    <name evidence="5" type="ordered locus">Paes_0933</name>
</gene>
<organism evidence="5 6">
    <name type="scientific">Prosthecochloris aestuarii (strain DSM 271 / SK 413)</name>
    <dbReference type="NCBI Taxonomy" id="290512"/>
    <lineage>
        <taxon>Bacteria</taxon>
        <taxon>Pseudomonadati</taxon>
        <taxon>Chlorobiota</taxon>
        <taxon>Chlorobiia</taxon>
        <taxon>Chlorobiales</taxon>
        <taxon>Chlorobiaceae</taxon>
        <taxon>Prosthecochloris</taxon>
    </lineage>
</organism>
<evidence type="ECO:0000256" key="2">
    <source>
        <dbReference type="ARBA" id="ARBA00023136"/>
    </source>
</evidence>
<dbReference type="EMBL" id="CP001108">
    <property type="protein sequence ID" value="ACF45976.1"/>
    <property type="molecule type" value="Genomic_DNA"/>
</dbReference>